<dbReference type="AlphaFoldDB" id="A0A5D2D3E6"/>
<name>A0A5D2D3E6_GOSDA</name>
<dbReference type="EMBL" id="CM017704">
    <property type="protein sequence ID" value="TYG74823.1"/>
    <property type="molecule type" value="Genomic_DNA"/>
</dbReference>
<dbReference type="Proteomes" id="UP000323506">
    <property type="component" value="Chromosome D04"/>
</dbReference>
<evidence type="ECO:0000313" key="1">
    <source>
        <dbReference type="EMBL" id="TYG74823.1"/>
    </source>
</evidence>
<organism evidence="1 2">
    <name type="scientific">Gossypium darwinii</name>
    <name type="common">Darwin's cotton</name>
    <name type="synonym">Gossypium barbadense var. darwinii</name>
    <dbReference type="NCBI Taxonomy" id="34276"/>
    <lineage>
        <taxon>Eukaryota</taxon>
        <taxon>Viridiplantae</taxon>
        <taxon>Streptophyta</taxon>
        <taxon>Embryophyta</taxon>
        <taxon>Tracheophyta</taxon>
        <taxon>Spermatophyta</taxon>
        <taxon>Magnoliopsida</taxon>
        <taxon>eudicotyledons</taxon>
        <taxon>Gunneridae</taxon>
        <taxon>Pentapetalae</taxon>
        <taxon>rosids</taxon>
        <taxon>malvids</taxon>
        <taxon>Malvales</taxon>
        <taxon>Malvaceae</taxon>
        <taxon>Malvoideae</taxon>
        <taxon>Gossypium</taxon>
    </lineage>
</organism>
<evidence type="ECO:0000313" key="2">
    <source>
        <dbReference type="Proteomes" id="UP000323506"/>
    </source>
</evidence>
<accession>A0A5D2D3E6</accession>
<protein>
    <submittedName>
        <fullName evidence="1">Uncharacterized protein</fullName>
    </submittedName>
</protein>
<proteinExistence type="predicted"/>
<sequence>MRNQVHPLSQMLDSLLSTILNQTLTCNCERKTLFCRLFFTTNEPTIYHSLYHILNLLTPHMNWLFIIYDRDFSTAVDEIFLWLLQILCNDSSISSAWSFMVTDSKIWEPQSVIMNGSIINVDLQCMPLADVEELLRLINESDHPILQVFQSKSIGSLAEICNGRRNHDVSQIGNKHQSMDWRFVMRYLAINVDYTEAIWKKPWSRVVIKFNS</sequence>
<keyword evidence="2" id="KW-1185">Reference proteome</keyword>
<reference evidence="1 2" key="1">
    <citation type="submission" date="2019-06" db="EMBL/GenBank/DDBJ databases">
        <title>WGS assembly of Gossypium darwinii.</title>
        <authorList>
            <person name="Chen Z.J."/>
            <person name="Sreedasyam A."/>
            <person name="Ando A."/>
            <person name="Song Q."/>
            <person name="De L."/>
            <person name="Hulse-Kemp A."/>
            <person name="Ding M."/>
            <person name="Ye W."/>
            <person name="Kirkbride R."/>
            <person name="Jenkins J."/>
            <person name="Plott C."/>
            <person name="Lovell J."/>
            <person name="Lin Y.-M."/>
            <person name="Vaughn R."/>
            <person name="Liu B."/>
            <person name="Li W."/>
            <person name="Simpson S."/>
            <person name="Scheffler B."/>
            <person name="Saski C."/>
            <person name="Grover C."/>
            <person name="Hu G."/>
            <person name="Conover J."/>
            <person name="Carlson J."/>
            <person name="Shu S."/>
            <person name="Boston L."/>
            <person name="Williams M."/>
            <person name="Peterson D."/>
            <person name="Mcgee K."/>
            <person name="Jones D."/>
            <person name="Wendel J."/>
            <person name="Stelly D."/>
            <person name="Grimwood J."/>
            <person name="Schmutz J."/>
        </authorList>
    </citation>
    <scope>NUCLEOTIDE SEQUENCE [LARGE SCALE GENOMIC DNA]</scope>
    <source>
        <strain evidence="1">1808015.09</strain>
    </source>
</reference>
<gene>
    <name evidence="1" type="ORF">ES288_D04G214000v1</name>
</gene>